<keyword evidence="1" id="KW-1133">Transmembrane helix</keyword>
<dbReference type="EMBL" id="JBCLYO010000002">
    <property type="protein sequence ID" value="KAL0092679.1"/>
    <property type="molecule type" value="Genomic_DNA"/>
</dbReference>
<proteinExistence type="predicted"/>
<protein>
    <recommendedName>
        <fullName evidence="4">Copper transporter</fullName>
    </recommendedName>
</protein>
<reference evidence="2 3" key="1">
    <citation type="submission" date="2024-04" db="EMBL/GenBank/DDBJ databases">
        <title>Symmetric and asymmetric DNA N6-adenine methylation regulates different biological responses in Mucorales.</title>
        <authorList>
            <consortium name="Lawrence Berkeley National Laboratory"/>
            <person name="Lax C."/>
            <person name="Mondo S.J."/>
            <person name="Osorio-Concepcion M."/>
            <person name="Muszewska A."/>
            <person name="Corrochano-Luque M."/>
            <person name="Gutierrez G."/>
            <person name="Riley R."/>
            <person name="Lipzen A."/>
            <person name="Guo J."/>
            <person name="Hundley H."/>
            <person name="Amirebrahimi M."/>
            <person name="Ng V."/>
            <person name="Lorenzo-Gutierrez D."/>
            <person name="Binder U."/>
            <person name="Yang J."/>
            <person name="Song Y."/>
            <person name="Canovas D."/>
            <person name="Navarro E."/>
            <person name="Freitag M."/>
            <person name="Gabaldon T."/>
            <person name="Grigoriev I.V."/>
            <person name="Corrochano L.M."/>
            <person name="Nicolas F.E."/>
            <person name="Garre V."/>
        </authorList>
    </citation>
    <scope>NUCLEOTIDE SEQUENCE [LARGE SCALE GENOMIC DNA]</scope>
    <source>
        <strain evidence="2 3">L51</strain>
    </source>
</reference>
<name>A0ABR3BD60_PHYBL</name>
<comment type="caution">
    <text evidence="2">The sequence shown here is derived from an EMBL/GenBank/DDBJ whole genome shotgun (WGS) entry which is preliminary data.</text>
</comment>
<evidence type="ECO:0000313" key="3">
    <source>
        <dbReference type="Proteomes" id="UP001448207"/>
    </source>
</evidence>
<evidence type="ECO:0000256" key="1">
    <source>
        <dbReference type="SAM" id="Phobius"/>
    </source>
</evidence>
<evidence type="ECO:0000313" key="2">
    <source>
        <dbReference type="EMBL" id="KAL0092679.1"/>
    </source>
</evidence>
<keyword evidence="1" id="KW-0472">Membrane</keyword>
<feature type="transmembrane region" description="Helical" evidence="1">
    <location>
        <begin position="39"/>
        <end position="57"/>
    </location>
</feature>
<gene>
    <name evidence="2" type="ORF">J3Q64DRAFT_1720525</name>
</gene>
<evidence type="ECO:0008006" key="4">
    <source>
        <dbReference type="Google" id="ProtNLM"/>
    </source>
</evidence>
<accession>A0ABR3BD60</accession>
<keyword evidence="3" id="KW-1185">Reference proteome</keyword>
<organism evidence="2 3">
    <name type="scientific">Phycomyces blakesleeanus</name>
    <dbReference type="NCBI Taxonomy" id="4837"/>
    <lineage>
        <taxon>Eukaryota</taxon>
        <taxon>Fungi</taxon>
        <taxon>Fungi incertae sedis</taxon>
        <taxon>Mucoromycota</taxon>
        <taxon>Mucoromycotina</taxon>
        <taxon>Mucoromycetes</taxon>
        <taxon>Mucorales</taxon>
        <taxon>Phycomycetaceae</taxon>
        <taxon>Phycomyces</taxon>
    </lineage>
</organism>
<feature type="transmembrane region" description="Helical" evidence="1">
    <location>
        <begin position="63"/>
        <end position="84"/>
    </location>
</feature>
<dbReference type="Proteomes" id="UP001448207">
    <property type="component" value="Unassembled WGS sequence"/>
</dbReference>
<keyword evidence="1" id="KW-0812">Transmembrane</keyword>
<sequence length="136" mass="15980">MQKQYLKFFTPAISNCTQVIYIHHNHNTKRFNIIDSNFILQKSVISFGLLISLHLNWWHSLIALLHLLLSILWLLYELVCVMHFENSQELILSQVLETAPQKDVSTRQEQESKQLPNFWSWIPLPTNASLCKVSFD</sequence>